<dbReference type="KEGG" id="mgly:NCTC10194_00230"/>
<evidence type="ECO:0000256" key="1">
    <source>
        <dbReference type="SAM" id="Phobius"/>
    </source>
</evidence>
<keyword evidence="1" id="KW-1133">Transmembrane helix</keyword>
<dbReference type="Proteomes" id="UP000290815">
    <property type="component" value="Chromosome"/>
</dbReference>
<reference evidence="2 3" key="1">
    <citation type="submission" date="2019-01" db="EMBL/GenBank/DDBJ databases">
        <authorList>
            <consortium name="Pathogen Informatics"/>
        </authorList>
    </citation>
    <scope>NUCLEOTIDE SEQUENCE [LARGE SCALE GENOMIC DNA]</scope>
    <source>
        <strain evidence="2 3">NCTC10194</strain>
    </source>
</reference>
<feature type="transmembrane region" description="Helical" evidence="1">
    <location>
        <begin position="42"/>
        <end position="75"/>
    </location>
</feature>
<organism evidence="2 3">
    <name type="scientific">Mycoplasmopsis glycophila</name>
    <dbReference type="NCBI Taxonomy" id="171285"/>
    <lineage>
        <taxon>Bacteria</taxon>
        <taxon>Bacillati</taxon>
        <taxon>Mycoplasmatota</taxon>
        <taxon>Mycoplasmoidales</taxon>
        <taxon>Metamycoplasmataceae</taxon>
        <taxon>Mycoplasmopsis</taxon>
    </lineage>
</organism>
<proteinExistence type="predicted"/>
<dbReference type="RefSeq" id="WP_027333667.1">
    <property type="nucleotide sequence ID" value="NZ_LR215024.1"/>
</dbReference>
<dbReference type="AlphaFoldDB" id="A0A449AUR1"/>
<name>A0A449AUR1_9BACT</name>
<gene>
    <name evidence="2" type="ORF">NCTC10194_00230</name>
</gene>
<keyword evidence="3" id="KW-1185">Reference proteome</keyword>
<sequence>MKNFSNKTKFKLLILTLVLIGLILGVIISLVIYFNVEAGKFIWYGWILIPICVMLIFTLSIYGILNLFGFFKWLYREKK</sequence>
<accession>A0A449AUR1</accession>
<dbReference type="EMBL" id="LR215024">
    <property type="protein sequence ID" value="VEU70228.1"/>
    <property type="molecule type" value="Genomic_DNA"/>
</dbReference>
<feature type="transmembrane region" description="Helical" evidence="1">
    <location>
        <begin position="12"/>
        <end position="36"/>
    </location>
</feature>
<protein>
    <submittedName>
        <fullName evidence="2">Uncharacterized protein</fullName>
    </submittedName>
</protein>
<evidence type="ECO:0000313" key="3">
    <source>
        <dbReference type="Proteomes" id="UP000290815"/>
    </source>
</evidence>
<keyword evidence="1" id="KW-0472">Membrane</keyword>
<keyword evidence="1" id="KW-0812">Transmembrane</keyword>
<evidence type="ECO:0000313" key="2">
    <source>
        <dbReference type="EMBL" id="VEU70228.1"/>
    </source>
</evidence>